<dbReference type="Pfam" id="PF06468">
    <property type="entry name" value="Spond_N"/>
    <property type="match status" value="19"/>
</dbReference>
<feature type="region of interest" description="Disordered" evidence="1">
    <location>
        <begin position="803"/>
        <end position="822"/>
    </location>
</feature>
<dbReference type="PROSITE" id="PS51020">
    <property type="entry name" value="SPONDIN"/>
    <property type="match status" value="19"/>
</dbReference>
<proteinExistence type="predicted"/>
<feature type="region of interest" description="Disordered" evidence="1">
    <location>
        <begin position="1211"/>
        <end position="1234"/>
    </location>
</feature>
<name>A0A6S7FH99_PARCT</name>
<feature type="region of interest" description="Disordered" evidence="1">
    <location>
        <begin position="2034"/>
        <end position="2058"/>
    </location>
</feature>
<feature type="region of interest" description="Disordered" evidence="1">
    <location>
        <begin position="2858"/>
        <end position="2881"/>
    </location>
</feature>
<evidence type="ECO:0000256" key="2">
    <source>
        <dbReference type="SAM" id="SignalP"/>
    </source>
</evidence>
<evidence type="ECO:0000313" key="3">
    <source>
        <dbReference type="EMBL" id="CAB3976807.1"/>
    </source>
</evidence>
<feature type="compositionally biased region" description="Polar residues" evidence="1">
    <location>
        <begin position="806"/>
        <end position="818"/>
    </location>
</feature>
<feature type="compositionally biased region" description="Polar residues" evidence="1">
    <location>
        <begin position="1218"/>
        <end position="1230"/>
    </location>
</feature>
<dbReference type="InterPro" id="IPR051418">
    <property type="entry name" value="Spondin/Thrombospondin_T1"/>
</dbReference>
<reference evidence="3" key="1">
    <citation type="submission" date="2020-04" db="EMBL/GenBank/DDBJ databases">
        <authorList>
            <person name="Alioto T."/>
            <person name="Alioto T."/>
            <person name="Gomez Garrido J."/>
        </authorList>
    </citation>
    <scope>NUCLEOTIDE SEQUENCE</scope>
    <source>
        <strain evidence="3">A484AB</strain>
    </source>
</reference>
<feature type="compositionally biased region" description="Acidic residues" evidence="1">
    <location>
        <begin position="3959"/>
        <end position="3975"/>
    </location>
</feature>
<dbReference type="Proteomes" id="UP001152795">
    <property type="component" value="Unassembled WGS sequence"/>
</dbReference>
<feature type="region of interest" description="Disordered" evidence="1">
    <location>
        <begin position="1622"/>
        <end position="1646"/>
    </location>
</feature>
<feature type="chain" id="PRO_5043960916" evidence="2">
    <location>
        <begin position="23"/>
        <end position="4034"/>
    </location>
</feature>
<feature type="compositionally biased region" description="Polar residues" evidence="1">
    <location>
        <begin position="2454"/>
        <end position="2464"/>
    </location>
</feature>
<feature type="compositionally biased region" description="Polar residues" evidence="1">
    <location>
        <begin position="1630"/>
        <end position="1640"/>
    </location>
</feature>
<dbReference type="InterPro" id="IPR009465">
    <property type="entry name" value="Spondin_N"/>
</dbReference>
<dbReference type="GO" id="GO:0031012">
    <property type="term" value="C:extracellular matrix"/>
    <property type="evidence" value="ECO:0007669"/>
    <property type="project" value="TreeGrafter"/>
</dbReference>
<dbReference type="InterPro" id="IPR038678">
    <property type="entry name" value="Spondin_N_sf"/>
</dbReference>
<feature type="region of interest" description="Disordered" evidence="1">
    <location>
        <begin position="3943"/>
        <end position="4006"/>
    </location>
</feature>
<feature type="region of interest" description="Disordered" evidence="1">
    <location>
        <begin position="2446"/>
        <end position="2470"/>
    </location>
</feature>
<feature type="signal peptide" evidence="2">
    <location>
        <begin position="1"/>
        <end position="22"/>
    </location>
</feature>
<dbReference type="PANTHER" id="PTHR11311:SF15">
    <property type="entry name" value="SPONDIN-2"/>
    <property type="match status" value="1"/>
</dbReference>
<keyword evidence="4" id="KW-1185">Reference proteome</keyword>
<dbReference type="NCBIfam" id="NF038123">
    <property type="entry name" value="NF038123_dom"/>
    <property type="match status" value="19"/>
</dbReference>
<dbReference type="EMBL" id="CACRXK020000015">
    <property type="protein sequence ID" value="CAB3976807.1"/>
    <property type="molecule type" value="Genomic_DNA"/>
</dbReference>
<gene>
    <name evidence="3" type="ORF">PACLA_8A050098</name>
</gene>
<evidence type="ECO:0000313" key="4">
    <source>
        <dbReference type="Proteomes" id="UP001152795"/>
    </source>
</evidence>
<feature type="compositionally biased region" description="Polar residues" evidence="1">
    <location>
        <begin position="2866"/>
        <end position="2876"/>
    </location>
</feature>
<comment type="caution">
    <text evidence="3">The sequence shown here is derived from an EMBL/GenBank/DDBJ whole genome shotgun (WGS) entry which is preliminary data.</text>
</comment>
<keyword evidence="2" id="KW-0732">Signal</keyword>
<dbReference type="OrthoDB" id="4473401at2759"/>
<feature type="region of interest" description="Disordered" evidence="1">
    <location>
        <begin position="2652"/>
        <end position="2676"/>
    </location>
</feature>
<accession>A0A6S7FH99</accession>
<feature type="region of interest" description="Disordered" evidence="1">
    <location>
        <begin position="387"/>
        <end position="410"/>
    </location>
</feature>
<feature type="region of interest" description="Disordered" evidence="1">
    <location>
        <begin position="3682"/>
        <end position="3706"/>
    </location>
</feature>
<sequence>MKYGLCFIICNLFSNILFLANAAHHGVQGGRRCKGKAYYTLTFQAEWSNETHPSPVFPQNATFSPLIGGTHSSTYEMWRRGQNASLGVQQVAETGNFSILYKELYGQLRYGNVKSVIKADGPTKTPGNTTLMDIHVDEDRSLVSVITMIFPSPDWFLGISNVDMCNPITGEWRDEYSRDLLPYDSGTDDGTSFESPDSVSDPRGNITLISKEDDTNFKTNSSIIRLGTFTFTKIPTKKCKGNAYYSLTFYAKWSNETHPSPVFPENATFSPLIGATHNMNYEMWRRGKMASLGVQTVAETGDPSVLAKEIYRQHRYGNVKSRIRGDGTVQTPGNTTLMDIHADEDRSLVSVITMIFPSPDWFLGISNVDMCNPMTGEWREEYSRDLLPYDSGTDDGTSFESPNSASDPRKNIFLIGNEDDTNFRSDSKIEPLGTFKFTKVPTKKCKGKAYYSLTFYAKWSNETHPSPVFPENATFSPLIGATHNMNYEMWRRGKMASLGVQTVAETGDPSVLAKEIYRQHRYGNVKSRIRGDGTVQTPGNTTLMDIHVDEDRSLVSVITMIFPSPDWFLGISNVDMCNPMTGEWREEYSRDLLPYDSGTDNGTSFESRNSASDPRKNIFLIGNEDDTNFKSDSKIEPLGTFKFTKVPTKKCKGKAYYSLTFYAKWSNETHPSQVFPENATFSPLIGATHNMNYEMWRRGKMASLGVQTVAETGNPSVLAKEIYRQHRYGNVKSRIRGDGTVQTPGNTSLMDIHVDEDRSLVSVITMIFPSPDWFLGISNVDMCNPMTGEWREEYSRDLLPYDSGTDDGTSFESPNSASDPRKNIFLIGNEDDTNFKSDSKIEPLGTFKFRKVPTKKCKGKAYYTLTFYAKWSNETHPSPVFPENATFSPLIGATHNMYYEMWRRGKMASLGVQTVAETGNPSVLAKEIYRQHRYGNVKSRIRGDGTVQTPGNTTLMDIHVDQDRSLVSVITMIFPSPDWFLGISNVDMCNPMTGEWREEYSRDLLPYDSGTDDGTSFESPDSESDPRKNIFLIGNEDDTNFKSDSKIEPLGTFKFTKVPTKKCKGKAYYSLTFYAKWSNETHPSPVFPENATFSPLIGATHNMNYEMWRRGKMASLGVQTVAETGDPSVLAKEIYRQHRYGNVKSRIRGDGTVQTPGNTTLMDIHVDEDRSLVSVITMIFPSPDWFLGISNVDMCNPMTGEWREEYSRDLLPYDSGTDDGTSFESPNSASDPRKNIFLIGNEDDTNFKSDSKIEPLGTFKFTKVPTKKCKGKAYYSLTFYAKWSNETHPSPVFPENATFSPLIGATHNMNYEMWRRGRMASLGVQTVAETGNPSVLAKEIYRQHRYGNVKSRIRGDGTVQTPGNTTLMDIHVDEDRSLVSVITMIFPSPDWFLGISNVDMCNTMTGEWREEYSRDLLPYDSGTDDGTSFESPDSVSDPRKNIFLIGNEDDTNFNSDSKIEPLGTFKFTKVPTKKCKGKAYYSLTFYAKWSNVTHPSPVFPENATFSPLIGATHNTYYEMWRRGKMASPGVKTVAETGDPSVLAKEIYRQNCYGNVKSPIRGNSPVQTPGNTSLMDIHVDEDRSLVSVITMIFPSPDWFLGISNVDMCNPMTGEWREEYSRDLLPYDSGTDDGTSFESPDSASDPRKNIFLIGNEDDTNFKSDSEIEPLGTFKFTKVTTKKCKGKAYYSLKFDAEWSNETHPSPVFPKHAKFSTLIGATHNMYYEMWRRGRMASPGVRNVAETGSECLLEREILKQKRYGNAYSLIKATGQLMTPGRRKLFNIHVDEDRSMVSLISMIFPSPDWFLGISNVDMCNPVTGKWRESLQRCLFPYDSGTDDGTSFESPDSPTKPRKNIFLIGKEDDTNFKSDSKIQPLGRFTITKAPPKKCKGKAYYSLTFYAKWSNETHPSPVFPPNATFSPLIGATHNMYYEMWRRGKMASLGVQTVAETGDPSVLAKEIYRQHRYGNVKSPIRGDGTVQTPGHTTLMDIHVDEDRSLVSVITMIFPSPDWFLGISNVDMCNPMTGEWREEYSRDLLPYDSGTDDGTSFESPDSASNPRKNIFLIGNEDDTNFKSDSKIEPLGTFKFTKVQTKKCKGKAYYSLTFYAKWSNETHPSPVFPENATFSPLIGATHNMYYEMWRRGKMASLGVQTVAETGDPSVLAKEIDRQHRYGNVKSPIRGDGTVQTPGNTTLMDIHVDQDRSLVSVITMIFPSPDWFLGISNVDMCNPMTGKWREEYSRDLLPYDSGTDDGTSFGSPDSASDPRKNIFLIGNEDDTNFKSDSKIEPLGTFKFTKVPTKKCKGKAYYSLTFYAKWSNETHPSPVFPENATFSPLIGATHNMYYEMWRRGKMASLGVQTVAETGDPSVLAKEIYRQHRYGNVKSPIRGDGTVQTPGNTTLMDIHVDQDRSLVSVITMIFPSPDWFLGISNVDMCNPMTGEWREEYSRDLLPYDSGTDDGTSFESPDSASDPRKNIFLIGNEDDTNFKSESKIEPLGTFKFMKVPPKKCKGKAYYSLTFYAKWSNETHPSPVFPENAVFSPLIGATHNMYYEMWRRGKMASLGVQTVAETGDPSVLAKEIYRHHRYGNVKSPIQGDGTVQTPGNTTLADIHVDEDRSLVSVITMIFPSPDWFLGISNVDMCNPMTGEWREEYSRDLLPYDSGTDDGTSFESPDSASDPRKNIFLIGNEDDTNFKSDSEIEPLGTFKFTKVPTKKCKGKAYYSLTFYAKWSNETHPSPVFPENATFSPLIGATHNIYYEMWRRGKMASLGVQTVAETGNPRVLAKEIYRQHRYGNVKSPIQGNGTVQTPGDTTLTDIHVDEDRSLVSVITMIFPSPDWFLGISNVDMCNTMTGEWREEYSRDLLPYDSGTDDGTSFESPDSASDPRKNIFLIGNEDDTNFKSDSKIEPLGTFKFTKVPTKKCKGKAYYSLTFYAKWSNETHPSPVFPENATFSPLIGATHNMYYEMWRRGKMASLGVQTVAETGNPSVLANEIYRQHRYGNVKSPIQGNGTVQTPGNTTLMDIHVDEDRSLVSVITMIFPSPDWFLGISNVDMCNPMTGKWREEYSRDLLPYDSGTDDGTSFGSPDSASNPRKNIFLIGNEDNTNFKSDSKIEPLGTFKFTKVPTKKCKGKAYYSLTFYAKWSNETHPSPEFPENATFSPLIGATHNMYYEMWRRGKMASLGVQTVAETGNPSVLANEIYRQHRYGNVKSPIQGNGTVQTPGNTTLMDIHVDEDRSLVSVITMIFPSPDWFLGISNVDMCNPMTGKWREEYSRDLLPYDSGTDDGTSFGSPDSASNPRKNIFLIGNEDNTNFKSDSKIEPLGTFKFTKVPTKKCKGKAYYSLTFYAKWSNETHPSPEFPENATFSPLIGATHNMYYEMWRRGKMASLGVQTVAETGNPSVLANEIYRQHRYGNVKSPIQGNGTVETPGKTTLMDIHVDEDRSLVSVITMIFPSPDWFLGISNVDMCNPMTGKWREEYSRDLLPYDSGTDDGTSFGSPDSASNPRKNIFLIGNEDNTNFKSDSKIEPLGTFKFTKVPTKKCKGKAYYSLTFYAKWSNETHPSPEFPENATFSPLIGATHNMYYEMWRRGKMASLGVQTVAETGDPRVLGKEIYRQHRYGNVKSSIQGNGTVQTPGNTTLTDIHVDEDRSLVSVITMIFPSPDWFLGISNVDMCNAMTGEWREEYSRDLLPYDSGTDDGTSFQSPDSASNPRKNIFLIGNEDDTNFKSDSKIEPLGTFKFTKVPTKKCKGKAYYSVTFYAKWSNETHPSPVFPQNATFSPLIGATHNMYYEMWRRGKMASLGVQLVAETGNATILANEIYRQKRYGNVFSQFRATGPTKTPGMINFTKITVNETHSLMSLITMIFPSPDWFLGISNMDMCNKITGEWRKNYTRDLLPYDSGTDDGTSFESPDSATNPRKNIFLIGKDDETNFKSDSDIKRLGVLVIERVEENDDNNNGDNNGGNGDNDDDGDNNGDDGDDGDNNGGNGGNGGDDDNNVNTGDNNGGNGGDDDNNVNTASTFTRNSILVAITTVLIMFIIQV</sequence>
<feature type="region of interest" description="Disordered" evidence="1">
    <location>
        <begin position="1004"/>
        <end position="1029"/>
    </location>
</feature>
<feature type="compositionally biased region" description="Polar residues" evidence="1">
    <location>
        <begin position="3690"/>
        <end position="3705"/>
    </location>
</feature>
<evidence type="ECO:0000256" key="1">
    <source>
        <dbReference type="SAM" id="MobiDB-lite"/>
    </source>
</evidence>
<feature type="compositionally biased region" description="Polar residues" evidence="1">
    <location>
        <begin position="394"/>
        <end position="406"/>
    </location>
</feature>
<dbReference type="PANTHER" id="PTHR11311">
    <property type="entry name" value="SPONDIN"/>
    <property type="match status" value="1"/>
</dbReference>
<dbReference type="GO" id="GO:0007155">
    <property type="term" value="P:cell adhesion"/>
    <property type="evidence" value="ECO:0007669"/>
    <property type="project" value="TreeGrafter"/>
</dbReference>
<protein>
    <submittedName>
        <fullName evidence="3">Uncharacterized protein</fullName>
    </submittedName>
</protein>
<organism evidence="3 4">
    <name type="scientific">Paramuricea clavata</name>
    <name type="common">Red gorgonian</name>
    <name type="synonym">Violescent sea-whip</name>
    <dbReference type="NCBI Taxonomy" id="317549"/>
    <lineage>
        <taxon>Eukaryota</taxon>
        <taxon>Metazoa</taxon>
        <taxon>Cnidaria</taxon>
        <taxon>Anthozoa</taxon>
        <taxon>Octocorallia</taxon>
        <taxon>Malacalcyonacea</taxon>
        <taxon>Plexauridae</taxon>
        <taxon>Paramuricea</taxon>
    </lineage>
</organism>
<feature type="compositionally biased region" description="Polar residues" evidence="1">
    <location>
        <begin position="2660"/>
        <end position="2670"/>
    </location>
</feature>
<feature type="compositionally biased region" description="Polar residues" evidence="1">
    <location>
        <begin position="2042"/>
        <end position="2057"/>
    </location>
</feature>
<dbReference type="Gene3D" id="2.60.40.2130">
    <property type="entry name" value="F-spondin domain"/>
    <property type="match status" value="19"/>
</dbReference>